<dbReference type="OMA" id="SISSDCY"/>
<gene>
    <name evidence="2" type="ORF">POCTA_138.1.T0810026</name>
</gene>
<dbReference type="EMBL" id="CAJJDP010000080">
    <property type="protein sequence ID" value="CAD8183365.1"/>
    <property type="molecule type" value="Genomic_DNA"/>
</dbReference>
<organism evidence="2 3">
    <name type="scientific">Paramecium octaurelia</name>
    <dbReference type="NCBI Taxonomy" id="43137"/>
    <lineage>
        <taxon>Eukaryota</taxon>
        <taxon>Sar</taxon>
        <taxon>Alveolata</taxon>
        <taxon>Ciliophora</taxon>
        <taxon>Intramacronucleata</taxon>
        <taxon>Oligohymenophorea</taxon>
        <taxon>Peniculida</taxon>
        <taxon>Parameciidae</taxon>
        <taxon>Paramecium</taxon>
    </lineage>
</organism>
<evidence type="ECO:0008006" key="4">
    <source>
        <dbReference type="Google" id="ProtNLM"/>
    </source>
</evidence>
<evidence type="ECO:0000313" key="2">
    <source>
        <dbReference type="EMBL" id="CAD8183365.1"/>
    </source>
</evidence>
<protein>
    <recommendedName>
        <fullName evidence="4">Cache domain-containing protein</fullName>
    </recommendedName>
</protein>
<keyword evidence="3" id="KW-1185">Reference proteome</keyword>
<reference evidence="2" key="1">
    <citation type="submission" date="2021-01" db="EMBL/GenBank/DDBJ databases">
        <authorList>
            <consortium name="Genoscope - CEA"/>
            <person name="William W."/>
        </authorList>
    </citation>
    <scope>NUCLEOTIDE SEQUENCE</scope>
</reference>
<dbReference type="AlphaFoldDB" id="A0A8S1W506"/>
<accession>A0A8S1W506</accession>
<proteinExistence type="predicted"/>
<dbReference type="OrthoDB" id="300478at2759"/>
<evidence type="ECO:0000313" key="3">
    <source>
        <dbReference type="Proteomes" id="UP000683925"/>
    </source>
</evidence>
<name>A0A8S1W506_PAROT</name>
<evidence type="ECO:0000256" key="1">
    <source>
        <dbReference type="SAM" id="Phobius"/>
    </source>
</evidence>
<dbReference type="Proteomes" id="UP000683925">
    <property type="component" value="Unassembled WGS sequence"/>
</dbReference>
<sequence>MIIVLVILSLLIYLNISGLFKFLTKDAEEKLIMNFIYGQTSSYIQIYSKNLEYKIMQGMNSIQNINTLFELVQRNNMNFSQNSEKCLQDDYFQNSIINYCQYCYGNFDCSKNIQMQNQYGNDFRKLSNILTTTIAFQIELNLYFTSISSDCYFSTCPGSNFTNFVPSSRKWFQNHLDQINSSQFVISEPYVNFLGGVYISGTTSIYDQNKNAVGIGAIDLNFSAFYQFSYEDIDLLVIDKQGRVLISSYYAAQTKDVISLQNESIFGFNETDVKQIISQNQTQENCQLNIPNTICMINKNTNELWYIRSKKITNEYFILLKFNSSAYSNYISLLKNMIEDMQQLLIGQFIIGIVFTTFISLCIHLISFLLLQKPIDRLINSFNKYLLWGKKINFNLFSDGSQDQLDKLSDAFLRLTNHSKSNQRNKQNTIKQYLQESQYPINYYVNSKIMNTQNRISLEIFENQIQKQKLVQQFFDLYRQQICKLES</sequence>
<feature type="transmembrane region" description="Helical" evidence="1">
    <location>
        <begin position="345"/>
        <end position="371"/>
    </location>
</feature>
<keyword evidence="1" id="KW-1133">Transmembrane helix</keyword>
<keyword evidence="1" id="KW-0472">Membrane</keyword>
<keyword evidence="1" id="KW-0812">Transmembrane</keyword>
<comment type="caution">
    <text evidence="2">The sequence shown here is derived from an EMBL/GenBank/DDBJ whole genome shotgun (WGS) entry which is preliminary data.</text>
</comment>